<feature type="transmembrane region" description="Helical" evidence="1">
    <location>
        <begin position="7"/>
        <end position="22"/>
    </location>
</feature>
<evidence type="ECO:0000313" key="2">
    <source>
        <dbReference type="EMBL" id="PDX09811.1"/>
    </source>
</evidence>
<dbReference type="Proteomes" id="UP000276972">
    <property type="component" value="Unassembled WGS sequence"/>
</dbReference>
<feature type="transmembrane region" description="Helical" evidence="1">
    <location>
        <begin position="124"/>
        <end position="141"/>
    </location>
</feature>
<comment type="caution">
    <text evidence="3">The sequence shown here is derived from an EMBL/GenBank/DDBJ whole genome shotgun (WGS) entry which is preliminary data.</text>
</comment>
<dbReference type="RefSeq" id="WP_033584570.1">
    <property type="nucleotide sequence ID" value="NZ_JAALNP010000008.1"/>
</dbReference>
<dbReference type="EMBL" id="RPFP01000001">
    <property type="protein sequence ID" value="RPF72884.1"/>
    <property type="molecule type" value="Genomic_DNA"/>
</dbReference>
<evidence type="ECO:0000256" key="1">
    <source>
        <dbReference type="SAM" id="Phobius"/>
    </source>
</evidence>
<dbReference type="EMBL" id="MBIN01000001">
    <property type="protein sequence ID" value="PDX09811.1"/>
    <property type="molecule type" value="Genomic_DNA"/>
</dbReference>
<gene>
    <name evidence="2" type="ORF">BB406_00735</name>
    <name evidence="3" type="ORF">EGV97_00075</name>
</gene>
<feature type="transmembrane region" description="Helical" evidence="1">
    <location>
        <begin position="56"/>
        <end position="80"/>
    </location>
</feature>
<sequence>MLSLKQDSFFFLCLGIFGFYFYSLLRDLMPFLPPMLGFLFLFYAKKYDHFLSSLSVFGCLFWFESMHLKTLGVLALLFLIYHQIVYKNSLKFFNDGFLFKTLHAFLVYYLYLSRFFSVSLGLKTLGLFALFALIEGALWGLNEKSSL</sequence>
<name>A0A083YEQ4_HELPX</name>
<protein>
    <submittedName>
        <fullName evidence="3">Uncharacterized protein</fullName>
    </submittedName>
</protein>
<accession>A0A083YEQ4</accession>
<proteinExistence type="predicted"/>
<evidence type="ECO:0000313" key="3">
    <source>
        <dbReference type="EMBL" id="RPF72884.1"/>
    </source>
</evidence>
<keyword evidence="1" id="KW-1133">Transmembrane helix</keyword>
<feature type="transmembrane region" description="Helical" evidence="1">
    <location>
        <begin position="28"/>
        <end position="44"/>
    </location>
</feature>
<dbReference type="AlphaFoldDB" id="A0A083YEQ4"/>
<evidence type="ECO:0000313" key="5">
    <source>
        <dbReference type="Proteomes" id="UP000276972"/>
    </source>
</evidence>
<keyword evidence="1" id="KW-0472">Membrane</keyword>
<reference evidence="3 5" key="2">
    <citation type="submission" date="2018-11" db="EMBL/GenBank/DDBJ databases">
        <authorList>
            <person name="Gutierrez A.J."/>
            <person name="Bravo M."/>
        </authorList>
    </citation>
    <scope>NUCLEOTIDE SEQUENCE [LARGE SCALE GENOMIC DNA]</scope>
    <source>
        <strain evidence="3 5">22388</strain>
    </source>
</reference>
<feature type="transmembrane region" description="Helical" evidence="1">
    <location>
        <begin position="92"/>
        <end position="112"/>
    </location>
</feature>
<reference evidence="2 4" key="1">
    <citation type="journal article" date="2017" name="Gut Pathog.">
        <title>Phylogenomics of Colombian Helicobacter pylori isolates.</title>
        <authorList>
            <person name="Gutierrez-Escobar A.J."/>
            <person name="Trujillo E."/>
            <person name="Acevedo O."/>
            <person name="Bravo M.M."/>
        </authorList>
    </citation>
    <scope>NUCLEOTIDE SEQUENCE [LARGE SCALE GENOMIC DNA]</scope>
    <source>
        <strain evidence="2 4">22366</strain>
    </source>
</reference>
<evidence type="ECO:0000313" key="4">
    <source>
        <dbReference type="Proteomes" id="UP000220501"/>
    </source>
</evidence>
<organism evidence="3 5">
    <name type="scientific">Helicobacter pylori</name>
    <name type="common">Campylobacter pylori</name>
    <dbReference type="NCBI Taxonomy" id="210"/>
    <lineage>
        <taxon>Bacteria</taxon>
        <taxon>Pseudomonadati</taxon>
        <taxon>Campylobacterota</taxon>
        <taxon>Epsilonproteobacteria</taxon>
        <taxon>Campylobacterales</taxon>
        <taxon>Helicobacteraceae</taxon>
        <taxon>Helicobacter</taxon>
    </lineage>
</organism>
<dbReference type="Proteomes" id="UP000220501">
    <property type="component" value="Unassembled WGS sequence"/>
</dbReference>
<keyword evidence="1" id="KW-0812">Transmembrane</keyword>